<dbReference type="PATRIC" id="fig|1618581.3.peg.754"/>
<evidence type="ECO:0000259" key="1">
    <source>
        <dbReference type="Pfam" id="PF01676"/>
    </source>
</evidence>
<dbReference type="EMBL" id="LCLA01000053">
    <property type="protein sequence ID" value="KKU08949.1"/>
    <property type="molecule type" value="Genomic_DNA"/>
</dbReference>
<reference evidence="2 3" key="1">
    <citation type="journal article" date="2015" name="Nature">
        <title>rRNA introns, odd ribosomes, and small enigmatic genomes across a large radiation of phyla.</title>
        <authorList>
            <person name="Brown C.T."/>
            <person name="Hug L.A."/>
            <person name="Thomas B.C."/>
            <person name="Sharon I."/>
            <person name="Castelle C.J."/>
            <person name="Singh A."/>
            <person name="Wilkins M.J."/>
            <person name="Williams K.H."/>
            <person name="Banfield J.F."/>
        </authorList>
    </citation>
    <scope>NUCLEOTIDE SEQUENCE [LARGE SCALE GENOMIC DNA]</scope>
</reference>
<sequence>ADHGNVEEMINATTGEIETEHSSAPVPFIAVSKDFAGRGQPLTSGILADVAPTILKILGLETPSSMTGTNLLNSHYG</sequence>
<dbReference type="SUPFAM" id="SSF53649">
    <property type="entry name" value="Alkaline phosphatase-like"/>
    <property type="match status" value="1"/>
</dbReference>
<evidence type="ECO:0000313" key="3">
    <source>
        <dbReference type="Proteomes" id="UP000034329"/>
    </source>
</evidence>
<dbReference type="GO" id="GO:0004619">
    <property type="term" value="F:phosphoglycerate mutase activity"/>
    <property type="evidence" value="ECO:0007669"/>
    <property type="project" value="InterPro"/>
</dbReference>
<dbReference type="Pfam" id="PF01676">
    <property type="entry name" value="Metalloenzyme"/>
    <property type="match status" value="1"/>
</dbReference>
<dbReference type="AlphaFoldDB" id="A0A0G1ML74"/>
<protein>
    <submittedName>
        <fullName evidence="2">2,3-bisphosphoglycerate-independent phosphoglycerate mutase</fullName>
    </submittedName>
</protein>
<proteinExistence type="predicted"/>
<evidence type="ECO:0000313" key="2">
    <source>
        <dbReference type="EMBL" id="KKU08949.1"/>
    </source>
</evidence>
<feature type="domain" description="Metalloenzyme" evidence="1">
    <location>
        <begin position="1"/>
        <end position="61"/>
    </location>
</feature>
<gene>
    <name evidence="2" type="ORF">UX13_C0053G0001</name>
</gene>
<dbReference type="InterPro" id="IPR006124">
    <property type="entry name" value="Metalloenzyme"/>
</dbReference>
<feature type="non-terminal residue" evidence="2">
    <location>
        <position position="1"/>
    </location>
</feature>
<organism evidence="2 3">
    <name type="scientific">Candidatus Woesebacteria bacterium GW2011_GWB1_45_5</name>
    <dbReference type="NCBI Taxonomy" id="1618581"/>
    <lineage>
        <taxon>Bacteria</taxon>
        <taxon>Candidatus Woeseibacteriota</taxon>
    </lineage>
</organism>
<dbReference type="PANTHER" id="PTHR31637:SF0">
    <property type="entry name" value="2,3-BISPHOSPHOGLYCERATE-INDEPENDENT PHOSPHOGLYCERATE MUTASE"/>
    <property type="match status" value="1"/>
</dbReference>
<name>A0A0G1ML74_9BACT</name>
<accession>A0A0G1ML74</accession>
<dbReference type="InterPro" id="IPR005995">
    <property type="entry name" value="Pgm_bpd_ind"/>
</dbReference>
<comment type="caution">
    <text evidence="2">The sequence shown here is derived from an EMBL/GenBank/DDBJ whole genome shotgun (WGS) entry which is preliminary data.</text>
</comment>
<dbReference type="PANTHER" id="PTHR31637">
    <property type="entry name" value="2,3-BISPHOSPHOGLYCERATE-INDEPENDENT PHOSPHOGLYCERATE MUTASE"/>
    <property type="match status" value="1"/>
</dbReference>
<dbReference type="GO" id="GO:0030145">
    <property type="term" value="F:manganese ion binding"/>
    <property type="evidence" value="ECO:0007669"/>
    <property type="project" value="TreeGrafter"/>
</dbReference>
<dbReference type="GO" id="GO:0005829">
    <property type="term" value="C:cytosol"/>
    <property type="evidence" value="ECO:0007669"/>
    <property type="project" value="TreeGrafter"/>
</dbReference>
<dbReference type="GO" id="GO:0006007">
    <property type="term" value="P:glucose catabolic process"/>
    <property type="evidence" value="ECO:0007669"/>
    <property type="project" value="InterPro"/>
</dbReference>
<dbReference type="Gene3D" id="3.40.720.10">
    <property type="entry name" value="Alkaline Phosphatase, subunit A"/>
    <property type="match status" value="1"/>
</dbReference>
<dbReference type="Proteomes" id="UP000034329">
    <property type="component" value="Unassembled WGS sequence"/>
</dbReference>
<dbReference type="InterPro" id="IPR017850">
    <property type="entry name" value="Alkaline_phosphatase_core_sf"/>
</dbReference>